<accession>A0A841PJM8</accession>
<proteinExistence type="inferred from homology"/>
<comment type="caution">
    <text evidence="15">The sequence shown here is derived from an EMBL/GenBank/DDBJ whole genome shotgun (WGS) entry which is preliminary data.</text>
</comment>
<keyword evidence="16" id="KW-1185">Reference proteome</keyword>
<evidence type="ECO:0000256" key="7">
    <source>
        <dbReference type="ARBA" id="ARBA00023002"/>
    </source>
</evidence>
<comment type="function">
    <text evidence="12">Catalyzes the oxidation of 5,10-methylenetetrahydrofolate to 5,10-methenyltetrahydrofolate and then the hydrolysis of 5,10-methenyltetrahydrofolate to 10-formyltetrahydrofolate.</text>
</comment>
<evidence type="ECO:0000256" key="12">
    <source>
        <dbReference type="HAMAP-Rule" id="MF_01576"/>
    </source>
</evidence>
<dbReference type="NCBIfam" id="NF010783">
    <property type="entry name" value="PRK14186.1"/>
    <property type="match status" value="1"/>
</dbReference>
<evidence type="ECO:0000256" key="10">
    <source>
        <dbReference type="ARBA" id="ARBA00023268"/>
    </source>
</evidence>
<keyword evidence="10 12" id="KW-0511">Multifunctional enzyme</keyword>
<evidence type="ECO:0000259" key="13">
    <source>
        <dbReference type="Pfam" id="PF00763"/>
    </source>
</evidence>
<sequence length="286" mass="30516">MTATLINGKQIATQLRSELAEQVTELVSKGVQPSLAVILVGDDPASHSYVRGKEKACEKAGILSIVKRHPSSLKEDELLAEIDTLNEDSSVHGILVQMPLPDHISENAVLERIAVDKDVDGFHPVNAGRLITGKDSFKPCTPLGIMKMLEFSGVEPKGKHAVVVGRSHLVGKPVGQLLLNQDATVTYCHSKTNDLASITRQADILIAAVGRVNMIGVEHVKPGAAVIDVGINRLDNGKLSGDVQFDEVQERAGWITPVPGGVGPMTITMLLYNTVAAARGKMSNES</sequence>
<comment type="similarity">
    <text evidence="12">Belongs to the tetrahydrofolate dehydrogenase/cyclohydrolase family.</text>
</comment>
<dbReference type="Pfam" id="PF00763">
    <property type="entry name" value="THF_DHG_CYH"/>
    <property type="match status" value="1"/>
</dbReference>
<comment type="caution">
    <text evidence="12">Lacks conserved residue(s) required for the propagation of feature annotation.</text>
</comment>
<dbReference type="EC" id="3.5.4.9" evidence="12"/>
<dbReference type="GO" id="GO:0004488">
    <property type="term" value="F:methylenetetrahydrofolate dehydrogenase (NADP+) activity"/>
    <property type="evidence" value="ECO:0007669"/>
    <property type="project" value="UniProtKB-UniRule"/>
</dbReference>
<dbReference type="EMBL" id="JACHHJ010000001">
    <property type="protein sequence ID" value="MBB6448929.1"/>
    <property type="molecule type" value="Genomic_DNA"/>
</dbReference>
<dbReference type="InterPro" id="IPR020630">
    <property type="entry name" value="THF_DH/CycHdrlase_cat_dom"/>
</dbReference>
<evidence type="ECO:0000256" key="11">
    <source>
        <dbReference type="ARBA" id="ARBA00036357"/>
    </source>
</evidence>
<dbReference type="PROSITE" id="PS00766">
    <property type="entry name" value="THF_DHG_CYH_1"/>
    <property type="match status" value="1"/>
</dbReference>
<feature type="binding site" evidence="12">
    <location>
        <begin position="165"/>
        <end position="167"/>
    </location>
    <ligand>
        <name>NADP(+)</name>
        <dbReference type="ChEBI" id="CHEBI:58349"/>
    </ligand>
</feature>
<dbReference type="PROSITE" id="PS00767">
    <property type="entry name" value="THF_DHG_CYH_2"/>
    <property type="match status" value="1"/>
</dbReference>
<dbReference type="PRINTS" id="PR00085">
    <property type="entry name" value="THFDHDRGNASE"/>
</dbReference>
<evidence type="ECO:0000256" key="1">
    <source>
        <dbReference type="ARBA" id="ARBA00004777"/>
    </source>
</evidence>
<dbReference type="HAMAP" id="MF_01576">
    <property type="entry name" value="THF_DHG_CYH"/>
    <property type="match status" value="1"/>
</dbReference>
<comment type="pathway">
    <text evidence="1 12">One-carbon metabolism; tetrahydrofolate interconversion.</text>
</comment>
<keyword evidence="7 12" id="KW-0560">Oxidoreductase</keyword>
<dbReference type="GO" id="GO:0006164">
    <property type="term" value="P:purine nucleotide biosynthetic process"/>
    <property type="evidence" value="ECO:0007669"/>
    <property type="project" value="UniProtKB-KW"/>
</dbReference>
<comment type="subunit">
    <text evidence="12">Homodimer.</text>
</comment>
<dbReference type="InterPro" id="IPR036291">
    <property type="entry name" value="NAD(P)-bd_dom_sf"/>
</dbReference>
<dbReference type="Proteomes" id="UP000568839">
    <property type="component" value="Unassembled WGS sequence"/>
</dbReference>
<dbReference type="PANTHER" id="PTHR48099:SF5">
    <property type="entry name" value="C-1-TETRAHYDROFOLATE SYNTHASE, CYTOPLASMIC"/>
    <property type="match status" value="1"/>
</dbReference>
<dbReference type="GO" id="GO:0004477">
    <property type="term" value="F:methenyltetrahydrofolate cyclohydrolase activity"/>
    <property type="evidence" value="ECO:0007669"/>
    <property type="project" value="UniProtKB-UniRule"/>
</dbReference>
<dbReference type="GO" id="GO:0000105">
    <property type="term" value="P:L-histidine biosynthetic process"/>
    <property type="evidence" value="ECO:0007669"/>
    <property type="project" value="UniProtKB-KW"/>
</dbReference>
<evidence type="ECO:0000256" key="4">
    <source>
        <dbReference type="ARBA" id="ARBA00022755"/>
    </source>
</evidence>
<dbReference type="GO" id="GO:0009086">
    <property type="term" value="P:methionine biosynthetic process"/>
    <property type="evidence" value="ECO:0007669"/>
    <property type="project" value="UniProtKB-KW"/>
</dbReference>
<keyword evidence="2 12" id="KW-0554">One-carbon metabolism</keyword>
<evidence type="ECO:0000256" key="6">
    <source>
        <dbReference type="ARBA" id="ARBA00022857"/>
    </source>
</evidence>
<dbReference type="NCBIfam" id="NF008058">
    <property type="entry name" value="PRK10792.1"/>
    <property type="match status" value="1"/>
</dbReference>
<evidence type="ECO:0000256" key="8">
    <source>
        <dbReference type="ARBA" id="ARBA00023102"/>
    </source>
</evidence>
<dbReference type="EC" id="1.5.1.5" evidence="12"/>
<dbReference type="InterPro" id="IPR000672">
    <property type="entry name" value="THF_DH/CycHdrlase"/>
</dbReference>
<dbReference type="PANTHER" id="PTHR48099">
    <property type="entry name" value="C-1-TETRAHYDROFOLATE SYNTHASE, CYTOPLASMIC-RELATED"/>
    <property type="match status" value="1"/>
</dbReference>
<keyword evidence="6 12" id="KW-0521">NADP</keyword>
<dbReference type="RefSeq" id="WP_184402871.1">
    <property type="nucleotide sequence ID" value="NZ_JACHHJ010000001.1"/>
</dbReference>
<protein>
    <recommendedName>
        <fullName evidence="12">Bifunctional protein FolD</fullName>
    </recommendedName>
    <domain>
        <recommendedName>
            <fullName evidence="12">Methylenetetrahydrofolate dehydrogenase</fullName>
            <ecNumber evidence="12">1.5.1.5</ecNumber>
        </recommendedName>
    </domain>
    <domain>
        <recommendedName>
            <fullName evidence="12">Methenyltetrahydrofolate cyclohydrolase</fullName>
            <ecNumber evidence="12">3.5.4.9</ecNumber>
        </recommendedName>
    </domain>
</protein>
<dbReference type="InterPro" id="IPR020631">
    <property type="entry name" value="THF_DH/CycHdrlase_NAD-bd_dom"/>
</dbReference>
<organism evidence="15 16">
    <name type="scientific">Geomicrobium halophilum</name>
    <dbReference type="NCBI Taxonomy" id="549000"/>
    <lineage>
        <taxon>Bacteria</taxon>
        <taxon>Bacillati</taxon>
        <taxon>Bacillota</taxon>
        <taxon>Bacilli</taxon>
        <taxon>Bacillales</taxon>
        <taxon>Geomicrobium</taxon>
    </lineage>
</organism>
<dbReference type="UniPathway" id="UPA00193"/>
<dbReference type="FunFam" id="3.40.50.10860:FF:000001">
    <property type="entry name" value="Bifunctional protein FolD"/>
    <property type="match status" value="1"/>
</dbReference>
<evidence type="ECO:0000256" key="2">
    <source>
        <dbReference type="ARBA" id="ARBA00022563"/>
    </source>
</evidence>
<dbReference type="SUPFAM" id="SSF51735">
    <property type="entry name" value="NAD(P)-binding Rossmann-fold domains"/>
    <property type="match status" value="1"/>
</dbReference>
<dbReference type="Pfam" id="PF02882">
    <property type="entry name" value="THF_DHG_CYH_C"/>
    <property type="match status" value="1"/>
</dbReference>
<keyword evidence="8 12" id="KW-0368">Histidine biosynthesis</keyword>
<dbReference type="InterPro" id="IPR046346">
    <property type="entry name" value="Aminoacid_DH-like_N_sf"/>
</dbReference>
<evidence type="ECO:0000256" key="3">
    <source>
        <dbReference type="ARBA" id="ARBA00022605"/>
    </source>
</evidence>
<dbReference type="SUPFAM" id="SSF53223">
    <property type="entry name" value="Aminoacid dehydrogenase-like, N-terminal domain"/>
    <property type="match status" value="1"/>
</dbReference>
<comment type="catalytic activity">
    <reaction evidence="12">
        <text>(6R)-5,10-methylene-5,6,7,8-tetrahydrofolate + NADP(+) = (6R)-5,10-methenyltetrahydrofolate + NADPH</text>
        <dbReference type="Rhea" id="RHEA:22812"/>
        <dbReference type="ChEBI" id="CHEBI:15636"/>
        <dbReference type="ChEBI" id="CHEBI:57455"/>
        <dbReference type="ChEBI" id="CHEBI:57783"/>
        <dbReference type="ChEBI" id="CHEBI:58349"/>
        <dbReference type="EC" id="1.5.1.5"/>
    </reaction>
</comment>
<keyword evidence="4 12" id="KW-0658">Purine biosynthesis</keyword>
<name>A0A841PJM8_9BACL</name>
<evidence type="ECO:0000256" key="9">
    <source>
        <dbReference type="ARBA" id="ARBA00023167"/>
    </source>
</evidence>
<evidence type="ECO:0000259" key="14">
    <source>
        <dbReference type="Pfam" id="PF02882"/>
    </source>
</evidence>
<feature type="domain" description="Tetrahydrofolate dehydrogenase/cyclohydrolase catalytic" evidence="13">
    <location>
        <begin position="6"/>
        <end position="120"/>
    </location>
</feature>
<gene>
    <name evidence="12" type="primary">folD</name>
    <name evidence="15" type="ORF">HNR44_000878</name>
</gene>
<evidence type="ECO:0000313" key="15">
    <source>
        <dbReference type="EMBL" id="MBB6448929.1"/>
    </source>
</evidence>
<dbReference type="Gene3D" id="3.40.50.720">
    <property type="entry name" value="NAD(P)-binding Rossmann-like Domain"/>
    <property type="match status" value="1"/>
</dbReference>
<comment type="catalytic activity">
    <reaction evidence="11 12">
        <text>(6R)-5,10-methenyltetrahydrofolate + H2O = (6R)-10-formyltetrahydrofolate + H(+)</text>
        <dbReference type="Rhea" id="RHEA:23700"/>
        <dbReference type="ChEBI" id="CHEBI:15377"/>
        <dbReference type="ChEBI" id="CHEBI:15378"/>
        <dbReference type="ChEBI" id="CHEBI:57455"/>
        <dbReference type="ChEBI" id="CHEBI:195366"/>
        <dbReference type="EC" id="3.5.4.9"/>
    </reaction>
</comment>
<feature type="domain" description="Tetrahydrofolate dehydrogenase/cyclohydrolase NAD(P)-binding" evidence="14">
    <location>
        <begin position="139"/>
        <end position="279"/>
    </location>
</feature>
<evidence type="ECO:0000313" key="16">
    <source>
        <dbReference type="Proteomes" id="UP000568839"/>
    </source>
</evidence>
<feature type="binding site" evidence="12">
    <location>
        <position position="231"/>
    </location>
    <ligand>
        <name>NADP(+)</name>
        <dbReference type="ChEBI" id="CHEBI:58349"/>
    </ligand>
</feature>
<dbReference type="Gene3D" id="3.40.50.10860">
    <property type="entry name" value="Leucine Dehydrogenase, chain A, domain 1"/>
    <property type="match status" value="1"/>
</dbReference>
<dbReference type="GO" id="GO:0035999">
    <property type="term" value="P:tetrahydrofolate interconversion"/>
    <property type="evidence" value="ECO:0007669"/>
    <property type="project" value="UniProtKB-UniRule"/>
</dbReference>
<reference evidence="15 16" key="1">
    <citation type="submission" date="2020-08" db="EMBL/GenBank/DDBJ databases">
        <title>Genomic Encyclopedia of Type Strains, Phase IV (KMG-IV): sequencing the most valuable type-strain genomes for metagenomic binning, comparative biology and taxonomic classification.</title>
        <authorList>
            <person name="Goeker M."/>
        </authorList>
    </citation>
    <scope>NUCLEOTIDE SEQUENCE [LARGE SCALE GENOMIC DNA]</scope>
    <source>
        <strain evidence="15 16">DSM 21769</strain>
    </source>
</reference>
<keyword evidence="5 12" id="KW-0378">Hydrolase</keyword>
<dbReference type="AlphaFoldDB" id="A0A841PJM8"/>
<dbReference type="CDD" id="cd01080">
    <property type="entry name" value="NAD_bind_m-THF_DH_Cyclohyd"/>
    <property type="match status" value="1"/>
</dbReference>
<evidence type="ECO:0000256" key="5">
    <source>
        <dbReference type="ARBA" id="ARBA00022801"/>
    </source>
</evidence>
<keyword evidence="3 12" id="KW-0028">Amino-acid biosynthesis</keyword>
<dbReference type="NCBIfam" id="NF010786">
    <property type="entry name" value="PRK14189.1"/>
    <property type="match status" value="1"/>
</dbReference>
<dbReference type="GO" id="GO:0005829">
    <property type="term" value="C:cytosol"/>
    <property type="evidence" value="ECO:0007669"/>
    <property type="project" value="TreeGrafter"/>
</dbReference>
<keyword evidence="9 12" id="KW-0486">Methionine biosynthesis</keyword>
<dbReference type="InterPro" id="IPR020867">
    <property type="entry name" value="THF_DH/CycHdrlase_CS"/>
</dbReference>
<dbReference type="FunFam" id="3.40.50.720:FF:000094">
    <property type="entry name" value="Bifunctional protein FolD"/>
    <property type="match status" value="1"/>
</dbReference>